<dbReference type="GO" id="GO:0016491">
    <property type="term" value="F:oxidoreductase activity"/>
    <property type="evidence" value="ECO:0007669"/>
    <property type="project" value="UniProtKB-KW"/>
</dbReference>
<gene>
    <name evidence="5" type="ORF">PHLGIDRAFT_226893</name>
</gene>
<dbReference type="AlphaFoldDB" id="A0A0C3PE65"/>
<evidence type="ECO:0008006" key="7">
    <source>
        <dbReference type="Google" id="ProtNLM"/>
    </source>
</evidence>
<dbReference type="EMBL" id="KN840603">
    <property type="protein sequence ID" value="KIP03708.1"/>
    <property type="molecule type" value="Genomic_DNA"/>
</dbReference>
<dbReference type="STRING" id="745531.A0A0C3PE65"/>
<sequence length="312" mass="34204">MANKLEQRVWLITGANSGLGLAIASYVSSRGDKVIATVRSLDKFPRSLKDQGASPLVLDLMSPDDEIKLAAEKALQVHGHVDVLVNNAGWGIPSPWEEVDLNEVRAQFQTMFFGTIAFTQALLPHFRTRRTGYVLNVSSLGSFLQPPSWGAYCSAKAAMSAFTNSLHTEMKPFGVQVLDILPGYFPTPFMFTAGGKSTYKPSVVYTDPSQGYGGPESLHNYHREVGLLGDVGKLAERIFEVVTKTGMAEDLVMKEGQVYDWTMIPLGADTERAAKEKLVVMLDNINGTEALWRSVNMDPKAQKLVPKFTNSA</sequence>
<dbReference type="PANTHER" id="PTHR43976:SF16">
    <property type="entry name" value="SHORT-CHAIN DEHYDROGENASE_REDUCTASE FAMILY PROTEIN"/>
    <property type="match status" value="1"/>
</dbReference>
<keyword evidence="3" id="KW-0560">Oxidoreductase</keyword>
<dbReference type="Proteomes" id="UP000053257">
    <property type="component" value="Unassembled WGS sequence"/>
</dbReference>
<evidence type="ECO:0000313" key="6">
    <source>
        <dbReference type="Proteomes" id="UP000053257"/>
    </source>
</evidence>
<proteinExistence type="inferred from homology"/>
<evidence type="ECO:0000313" key="5">
    <source>
        <dbReference type="EMBL" id="KIP03708.1"/>
    </source>
</evidence>
<dbReference type="PRINTS" id="PR00081">
    <property type="entry name" value="GDHRDH"/>
</dbReference>
<dbReference type="PROSITE" id="PS00061">
    <property type="entry name" value="ADH_SHORT"/>
    <property type="match status" value="1"/>
</dbReference>
<evidence type="ECO:0000256" key="3">
    <source>
        <dbReference type="ARBA" id="ARBA00023002"/>
    </source>
</evidence>
<name>A0A0C3PE65_PHLG1</name>
<comment type="similarity">
    <text evidence="1 4">Belongs to the short-chain dehydrogenases/reductases (SDR) family.</text>
</comment>
<dbReference type="PANTHER" id="PTHR43976">
    <property type="entry name" value="SHORT CHAIN DEHYDROGENASE"/>
    <property type="match status" value="1"/>
</dbReference>
<organism evidence="5 6">
    <name type="scientific">Phlebiopsis gigantea (strain 11061_1 CR5-6)</name>
    <name type="common">White-rot fungus</name>
    <name type="synonym">Peniophora gigantea</name>
    <dbReference type="NCBI Taxonomy" id="745531"/>
    <lineage>
        <taxon>Eukaryota</taxon>
        <taxon>Fungi</taxon>
        <taxon>Dikarya</taxon>
        <taxon>Basidiomycota</taxon>
        <taxon>Agaricomycotina</taxon>
        <taxon>Agaricomycetes</taxon>
        <taxon>Polyporales</taxon>
        <taxon>Phanerochaetaceae</taxon>
        <taxon>Phlebiopsis</taxon>
    </lineage>
</organism>
<dbReference type="InterPro" id="IPR002347">
    <property type="entry name" value="SDR_fam"/>
</dbReference>
<keyword evidence="2" id="KW-0521">NADP</keyword>
<protein>
    <recommendedName>
        <fullName evidence="7">NAD(P)-binding protein</fullName>
    </recommendedName>
</protein>
<dbReference type="InterPro" id="IPR036291">
    <property type="entry name" value="NAD(P)-bd_dom_sf"/>
</dbReference>
<keyword evidence="6" id="KW-1185">Reference proteome</keyword>
<evidence type="ECO:0000256" key="4">
    <source>
        <dbReference type="RuleBase" id="RU000363"/>
    </source>
</evidence>
<dbReference type="SUPFAM" id="SSF51735">
    <property type="entry name" value="NAD(P)-binding Rossmann-fold domains"/>
    <property type="match status" value="1"/>
</dbReference>
<dbReference type="Pfam" id="PF00106">
    <property type="entry name" value="adh_short"/>
    <property type="match status" value="1"/>
</dbReference>
<accession>A0A0C3PE65</accession>
<reference evidence="5 6" key="1">
    <citation type="journal article" date="2014" name="PLoS Genet.">
        <title>Analysis of the Phlebiopsis gigantea genome, transcriptome and secretome provides insight into its pioneer colonization strategies of wood.</title>
        <authorList>
            <person name="Hori C."/>
            <person name="Ishida T."/>
            <person name="Igarashi K."/>
            <person name="Samejima M."/>
            <person name="Suzuki H."/>
            <person name="Master E."/>
            <person name="Ferreira P."/>
            <person name="Ruiz-Duenas F.J."/>
            <person name="Held B."/>
            <person name="Canessa P."/>
            <person name="Larrondo L.F."/>
            <person name="Schmoll M."/>
            <person name="Druzhinina I.S."/>
            <person name="Kubicek C.P."/>
            <person name="Gaskell J.A."/>
            <person name="Kersten P."/>
            <person name="St John F."/>
            <person name="Glasner J."/>
            <person name="Sabat G."/>
            <person name="Splinter BonDurant S."/>
            <person name="Syed K."/>
            <person name="Yadav J."/>
            <person name="Mgbeahuruike A.C."/>
            <person name="Kovalchuk A."/>
            <person name="Asiegbu F.O."/>
            <person name="Lackner G."/>
            <person name="Hoffmeister D."/>
            <person name="Rencoret J."/>
            <person name="Gutierrez A."/>
            <person name="Sun H."/>
            <person name="Lindquist E."/>
            <person name="Barry K."/>
            <person name="Riley R."/>
            <person name="Grigoriev I.V."/>
            <person name="Henrissat B."/>
            <person name="Kues U."/>
            <person name="Berka R.M."/>
            <person name="Martinez A.T."/>
            <person name="Covert S.F."/>
            <person name="Blanchette R.A."/>
            <person name="Cullen D."/>
        </authorList>
    </citation>
    <scope>NUCLEOTIDE SEQUENCE [LARGE SCALE GENOMIC DNA]</scope>
    <source>
        <strain evidence="5 6">11061_1 CR5-6</strain>
    </source>
</reference>
<dbReference type="Gene3D" id="3.40.50.720">
    <property type="entry name" value="NAD(P)-binding Rossmann-like Domain"/>
    <property type="match status" value="1"/>
</dbReference>
<dbReference type="OrthoDB" id="1274115at2759"/>
<dbReference type="InterPro" id="IPR051911">
    <property type="entry name" value="SDR_oxidoreductase"/>
</dbReference>
<dbReference type="CDD" id="cd05374">
    <property type="entry name" value="17beta-HSD-like_SDR_c"/>
    <property type="match status" value="1"/>
</dbReference>
<dbReference type="InterPro" id="IPR020904">
    <property type="entry name" value="Sc_DH/Rdtase_CS"/>
</dbReference>
<dbReference type="HOGENOM" id="CLU_010194_2_9_1"/>
<dbReference type="PRINTS" id="PR00080">
    <property type="entry name" value="SDRFAMILY"/>
</dbReference>
<evidence type="ECO:0000256" key="2">
    <source>
        <dbReference type="ARBA" id="ARBA00022857"/>
    </source>
</evidence>
<evidence type="ECO:0000256" key="1">
    <source>
        <dbReference type="ARBA" id="ARBA00006484"/>
    </source>
</evidence>